<accession>A0ABV4S8W7</accession>
<evidence type="ECO:0000313" key="2">
    <source>
        <dbReference type="EMBL" id="MFA3799474.1"/>
    </source>
</evidence>
<feature type="transmembrane region" description="Helical" evidence="1">
    <location>
        <begin position="61"/>
        <end position="84"/>
    </location>
</feature>
<keyword evidence="1" id="KW-0472">Membrane</keyword>
<sequence length="280" mass="32732">MKNLGKLIKYDFMDASKLIIPFYIGMGVMGIVIRVFWFILLNEKIDERVRISTGVFQFMSYFGYVIAIIGIILMTYYAVIIRYYRSIYGNEGYLTNTLPIETYEIILAKLLTFFSWFVVNGIIIFFTFWFIIPLEEVFKANIFRPEAFREIEMFLRHSVGTTLIIGIISLLVMTIEKILFLFLCVSIANMVKSYRILTGVGAYIILGGVINLIKRMILTVLYIFDIKNYSNSYNNTDLETLRTFEYIFNTNLGLIFISIMFSIILFFVVNYLLKNKLNLE</sequence>
<name>A0ABV4S8W7_9FUSO</name>
<dbReference type="EMBL" id="JBGORW010000004">
    <property type="protein sequence ID" value="MFA3799474.1"/>
    <property type="molecule type" value="Genomic_DNA"/>
</dbReference>
<evidence type="ECO:0000256" key="1">
    <source>
        <dbReference type="SAM" id="Phobius"/>
    </source>
</evidence>
<gene>
    <name evidence="2" type="ORF">ACEG17_04660</name>
</gene>
<keyword evidence="1" id="KW-1133">Transmembrane helix</keyword>
<protein>
    <recommendedName>
        <fullName evidence="4">ABC transporter permease</fullName>
    </recommendedName>
</protein>
<organism evidence="2 3">
    <name type="scientific">Leptotrichia hongkongensis</name>
    <dbReference type="NCBI Taxonomy" id="554406"/>
    <lineage>
        <taxon>Bacteria</taxon>
        <taxon>Fusobacteriati</taxon>
        <taxon>Fusobacteriota</taxon>
        <taxon>Fusobacteriia</taxon>
        <taxon>Fusobacteriales</taxon>
        <taxon>Leptotrichiaceae</taxon>
        <taxon>Leptotrichia</taxon>
    </lineage>
</organism>
<feature type="transmembrane region" description="Helical" evidence="1">
    <location>
        <begin position="20"/>
        <end position="41"/>
    </location>
</feature>
<dbReference type="RefSeq" id="WP_372582748.1">
    <property type="nucleotide sequence ID" value="NZ_JBGORW010000004.1"/>
</dbReference>
<keyword evidence="3" id="KW-1185">Reference proteome</keyword>
<comment type="caution">
    <text evidence="2">The sequence shown here is derived from an EMBL/GenBank/DDBJ whole genome shotgun (WGS) entry which is preliminary data.</text>
</comment>
<feature type="transmembrane region" description="Helical" evidence="1">
    <location>
        <begin position="105"/>
        <end position="132"/>
    </location>
</feature>
<feature type="transmembrane region" description="Helical" evidence="1">
    <location>
        <begin position="163"/>
        <end position="188"/>
    </location>
</feature>
<evidence type="ECO:0000313" key="3">
    <source>
        <dbReference type="Proteomes" id="UP001571581"/>
    </source>
</evidence>
<feature type="transmembrane region" description="Helical" evidence="1">
    <location>
        <begin position="252"/>
        <end position="273"/>
    </location>
</feature>
<proteinExistence type="predicted"/>
<reference evidence="2 3" key="1">
    <citation type="submission" date="2024-07" db="EMBL/GenBank/DDBJ databases">
        <authorList>
            <person name="Li X.-J."/>
            <person name="Wang X."/>
        </authorList>
    </citation>
    <scope>NUCLEOTIDE SEQUENCE [LARGE SCALE GENOMIC DNA]</scope>
    <source>
        <strain evidence="2 3">DSM 23441</strain>
    </source>
</reference>
<evidence type="ECO:0008006" key="4">
    <source>
        <dbReference type="Google" id="ProtNLM"/>
    </source>
</evidence>
<feature type="transmembrane region" description="Helical" evidence="1">
    <location>
        <begin position="200"/>
        <end position="224"/>
    </location>
</feature>
<keyword evidence="1" id="KW-0812">Transmembrane</keyword>
<dbReference type="Proteomes" id="UP001571581">
    <property type="component" value="Unassembled WGS sequence"/>
</dbReference>